<keyword evidence="2" id="KW-1185">Reference proteome</keyword>
<proteinExistence type="predicted"/>
<dbReference type="VEuPathDB" id="VectorBase:RPRC001352"/>
<dbReference type="Proteomes" id="UP000015103">
    <property type="component" value="Unassembled WGS sequence"/>
</dbReference>
<evidence type="ECO:0000313" key="2">
    <source>
        <dbReference type="Proteomes" id="UP000015103"/>
    </source>
</evidence>
<evidence type="ECO:0000313" key="1">
    <source>
        <dbReference type="EnsemblMetazoa" id="RPRC001352-PA"/>
    </source>
</evidence>
<accession>T1HBE2</accession>
<dbReference type="InterPro" id="IPR036397">
    <property type="entry name" value="RNaseH_sf"/>
</dbReference>
<dbReference type="PANTHER" id="PTHR37984:SF5">
    <property type="entry name" value="PROTEIN NYNRIN-LIKE"/>
    <property type="match status" value="1"/>
</dbReference>
<dbReference type="SUPFAM" id="SSF53098">
    <property type="entry name" value="Ribonuclease H-like"/>
    <property type="match status" value="1"/>
</dbReference>
<dbReference type="STRING" id="13249.T1HBE2"/>
<dbReference type="GO" id="GO:0015074">
    <property type="term" value="P:DNA integration"/>
    <property type="evidence" value="ECO:0007669"/>
    <property type="project" value="InterPro"/>
</dbReference>
<dbReference type="InParanoid" id="T1HBE2"/>
<dbReference type="HOGENOM" id="CLU_1662956_0_0_1"/>
<dbReference type="PROSITE" id="PS50994">
    <property type="entry name" value="INTEGRASE"/>
    <property type="match status" value="1"/>
</dbReference>
<dbReference type="InterPro" id="IPR012337">
    <property type="entry name" value="RNaseH-like_sf"/>
</dbReference>
<organism evidence="1 2">
    <name type="scientific">Rhodnius prolixus</name>
    <name type="common">Triatomid bug</name>
    <dbReference type="NCBI Taxonomy" id="13249"/>
    <lineage>
        <taxon>Eukaryota</taxon>
        <taxon>Metazoa</taxon>
        <taxon>Ecdysozoa</taxon>
        <taxon>Arthropoda</taxon>
        <taxon>Hexapoda</taxon>
        <taxon>Insecta</taxon>
        <taxon>Pterygota</taxon>
        <taxon>Neoptera</taxon>
        <taxon>Paraneoptera</taxon>
        <taxon>Hemiptera</taxon>
        <taxon>Heteroptera</taxon>
        <taxon>Panheteroptera</taxon>
        <taxon>Cimicomorpha</taxon>
        <taxon>Reduviidae</taxon>
        <taxon>Triatominae</taxon>
        <taxon>Rhodnius</taxon>
    </lineage>
</organism>
<reference evidence="1" key="1">
    <citation type="submission" date="2015-05" db="UniProtKB">
        <authorList>
            <consortium name="EnsemblMetazoa"/>
        </authorList>
    </citation>
    <scope>IDENTIFICATION</scope>
</reference>
<dbReference type="eggNOG" id="KOG0017">
    <property type="taxonomic scope" value="Eukaryota"/>
</dbReference>
<dbReference type="GO" id="GO:0003676">
    <property type="term" value="F:nucleic acid binding"/>
    <property type="evidence" value="ECO:0007669"/>
    <property type="project" value="InterPro"/>
</dbReference>
<dbReference type="EnsemblMetazoa" id="RPRC001352-RA">
    <property type="protein sequence ID" value="RPRC001352-PA"/>
    <property type="gene ID" value="RPRC001352"/>
</dbReference>
<dbReference type="InterPro" id="IPR050951">
    <property type="entry name" value="Retrovirus_Pol_polyprotein"/>
</dbReference>
<dbReference type="EMBL" id="ACPB03015329">
    <property type="status" value="NOT_ANNOTATED_CDS"/>
    <property type="molecule type" value="Genomic_DNA"/>
</dbReference>
<dbReference type="Gene3D" id="3.30.420.10">
    <property type="entry name" value="Ribonuclease H-like superfamily/Ribonuclease H"/>
    <property type="match status" value="1"/>
</dbReference>
<dbReference type="OMA" id="AWMSNIT"/>
<dbReference type="InterPro" id="IPR001584">
    <property type="entry name" value="Integrase_cat-core"/>
</dbReference>
<protein>
    <submittedName>
        <fullName evidence="1">Integrase catalytic domain-containing protein</fullName>
    </submittedName>
</protein>
<dbReference type="AlphaFoldDB" id="T1HBE2"/>
<name>T1HBE2_RHOPR</name>
<dbReference type="PANTHER" id="PTHR37984">
    <property type="entry name" value="PROTEIN CBG26694"/>
    <property type="match status" value="1"/>
</dbReference>
<sequence>MLPMKNCTVYYMKHNRIGHGGRTRMLKELQVKYKNISYEVVTLYLNLCKKCQMKHSAAKKGIVVKPMVSSELNSRCQVDLIDLQSNRNGEYKFIMVYQDHLTKFVQLRPLKSKRAEEVAHHVLSIFLTFGAPAILQSDNGINAVVKARDSCAIQSVIIV</sequence>